<gene>
    <name evidence="2" type="ORF">K469DRAFT_710372</name>
</gene>
<accession>A0A6A6DWD5</accession>
<sequence length="114" mass="13574">MCYFEQTIWACGAWRWRNFRERCYKEHRIGETCELKLVYSPNRKGNARKVCDQISTKNRRIKKMMADIERWQREGNRTASIERADTDIAELKNVALRLLARHNEGPVGSGWRRS</sequence>
<evidence type="ECO:0000313" key="2">
    <source>
        <dbReference type="EMBL" id="KAF2183997.1"/>
    </source>
</evidence>
<proteinExistence type="predicted"/>
<dbReference type="OrthoDB" id="5015991at2759"/>
<keyword evidence="3" id="KW-1185">Reference proteome</keyword>
<dbReference type="AlphaFoldDB" id="A0A6A6DWD5"/>
<keyword evidence="1" id="KW-0175">Coiled coil</keyword>
<evidence type="ECO:0000313" key="3">
    <source>
        <dbReference type="Proteomes" id="UP000800200"/>
    </source>
</evidence>
<feature type="coiled-coil region" evidence="1">
    <location>
        <begin position="54"/>
        <end position="101"/>
    </location>
</feature>
<organism evidence="2 3">
    <name type="scientific">Zopfia rhizophila CBS 207.26</name>
    <dbReference type="NCBI Taxonomy" id="1314779"/>
    <lineage>
        <taxon>Eukaryota</taxon>
        <taxon>Fungi</taxon>
        <taxon>Dikarya</taxon>
        <taxon>Ascomycota</taxon>
        <taxon>Pezizomycotina</taxon>
        <taxon>Dothideomycetes</taxon>
        <taxon>Dothideomycetes incertae sedis</taxon>
        <taxon>Zopfiaceae</taxon>
        <taxon>Zopfia</taxon>
    </lineage>
</organism>
<evidence type="ECO:0000256" key="1">
    <source>
        <dbReference type="SAM" id="Coils"/>
    </source>
</evidence>
<name>A0A6A6DWD5_9PEZI</name>
<reference evidence="2" key="1">
    <citation type="journal article" date="2020" name="Stud. Mycol.">
        <title>101 Dothideomycetes genomes: a test case for predicting lifestyles and emergence of pathogens.</title>
        <authorList>
            <person name="Haridas S."/>
            <person name="Albert R."/>
            <person name="Binder M."/>
            <person name="Bloem J."/>
            <person name="Labutti K."/>
            <person name="Salamov A."/>
            <person name="Andreopoulos B."/>
            <person name="Baker S."/>
            <person name="Barry K."/>
            <person name="Bills G."/>
            <person name="Bluhm B."/>
            <person name="Cannon C."/>
            <person name="Castanera R."/>
            <person name="Culley D."/>
            <person name="Daum C."/>
            <person name="Ezra D."/>
            <person name="Gonzalez J."/>
            <person name="Henrissat B."/>
            <person name="Kuo A."/>
            <person name="Liang C."/>
            <person name="Lipzen A."/>
            <person name="Lutzoni F."/>
            <person name="Magnuson J."/>
            <person name="Mondo S."/>
            <person name="Nolan M."/>
            <person name="Ohm R."/>
            <person name="Pangilinan J."/>
            <person name="Park H.-J."/>
            <person name="Ramirez L."/>
            <person name="Alfaro M."/>
            <person name="Sun H."/>
            <person name="Tritt A."/>
            <person name="Yoshinaga Y."/>
            <person name="Zwiers L.-H."/>
            <person name="Turgeon B."/>
            <person name="Goodwin S."/>
            <person name="Spatafora J."/>
            <person name="Crous P."/>
            <person name="Grigoriev I."/>
        </authorList>
    </citation>
    <scope>NUCLEOTIDE SEQUENCE</scope>
    <source>
        <strain evidence="2">CBS 207.26</strain>
    </source>
</reference>
<dbReference type="Proteomes" id="UP000800200">
    <property type="component" value="Unassembled WGS sequence"/>
</dbReference>
<dbReference type="EMBL" id="ML994640">
    <property type="protein sequence ID" value="KAF2183997.1"/>
    <property type="molecule type" value="Genomic_DNA"/>
</dbReference>
<protein>
    <submittedName>
        <fullName evidence="2">Uncharacterized protein</fullName>
    </submittedName>
</protein>